<name>I6ZPM5_MELRP</name>
<dbReference type="OrthoDB" id="5391853at2"/>
<gene>
    <name evidence="1" type="ordered locus">MROS_0737</name>
</gene>
<dbReference type="eggNOG" id="COG1215">
    <property type="taxonomic scope" value="Bacteria"/>
</dbReference>
<dbReference type="AlphaFoldDB" id="I6ZPM5"/>
<protein>
    <recommendedName>
        <fullName evidence="3">Glycosyltransferase 2-like domain-containing protein</fullName>
    </recommendedName>
</protein>
<dbReference type="STRING" id="1191523.MROS_0737"/>
<accession>I6ZPM5</accession>
<dbReference type="PATRIC" id="fig|1191523.3.peg.771"/>
<keyword evidence="2" id="KW-1185">Reference proteome</keyword>
<proteinExistence type="predicted"/>
<evidence type="ECO:0000313" key="1">
    <source>
        <dbReference type="EMBL" id="AFN73979.1"/>
    </source>
</evidence>
<dbReference type="SUPFAM" id="SSF53448">
    <property type="entry name" value="Nucleotide-diphospho-sugar transferases"/>
    <property type="match status" value="1"/>
</dbReference>
<dbReference type="Proteomes" id="UP000009011">
    <property type="component" value="Chromosome"/>
</dbReference>
<dbReference type="InterPro" id="IPR029044">
    <property type="entry name" value="Nucleotide-diphossugar_trans"/>
</dbReference>
<dbReference type="Gene3D" id="3.90.550.10">
    <property type="entry name" value="Spore Coat Polysaccharide Biosynthesis Protein SpsA, Chain A"/>
    <property type="match status" value="1"/>
</dbReference>
<sequence length="453" mass="52241">MNNLPEFIKKYKQLDLSRSIFTRDEKKYDSIAVVPAIDEYDNLIVLLNSLAELEKKYLDDTLFLFVINNSDKAGEGVKENNRRSLEMINNLICNKITDTRLNPGIIESGLNLGTVDASTPGNELPDKHAGVGYARKTGMDLALTKFDYSNDKKKIIICLDADCTVDNNYLTEIVESFNKRNLNAAYVDYEHTLPSDEIEKSAAITYEIFLRYYTLMLKYTNSPYAYQTIGSTMVCTAEFYCKAGGMNKKKAGEDFYFLEKLRKQTDIKLISGAKVRPAGRISWRVPFGTGRSINEFCNSVKEKGNAESELSVYNPSIFLLLKKWHAVYYRHDYYENGREILNSAVSVHEGIEKFLVEQGFPIAWERINENAASPDQIMKQKFLWFDAFRTMKLIHYLRDNYFPNVNLFDAVDRMFELYDIKPGIARKGNIPGIEEQMKYLDYIRKLYVKIMES</sequence>
<dbReference type="EMBL" id="CP003557">
    <property type="protein sequence ID" value="AFN73979.1"/>
    <property type="molecule type" value="Genomic_DNA"/>
</dbReference>
<dbReference type="RefSeq" id="WP_014855415.1">
    <property type="nucleotide sequence ID" value="NC_018178.1"/>
</dbReference>
<dbReference type="HOGENOM" id="CLU_048229_0_0_10"/>
<dbReference type="KEGG" id="mro:MROS_0737"/>
<organism evidence="1 2">
    <name type="scientific">Melioribacter roseus (strain DSM 23840 / JCM 17771 / VKM B-2668 / P3M-2)</name>
    <dbReference type="NCBI Taxonomy" id="1191523"/>
    <lineage>
        <taxon>Bacteria</taxon>
        <taxon>Pseudomonadati</taxon>
        <taxon>Ignavibacteriota</taxon>
        <taxon>Ignavibacteria</taxon>
        <taxon>Ignavibacteriales</taxon>
        <taxon>Melioribacteraceae</taxon>
        <taxon>Melioribacter</taxon>
    </lineage>
</organism>
<reference evidence="1 2" key="1">
    <citation type="journal article" date="2013" name="PLoS ONE">
        <title>Genomic analysis of Melioribacter roseus, facultatively anaerobic organotrophic bacterium representing a novel deep lineage within Bacteriodetes/Chlorobi group.</title>
        <authorList>
            <person name="Kadnikov V.V."/>
            <person name="Mardanov A.V."/>
            <person name="Podosokorskaya O.A."/>
            <person name="Gavrilov S.N."/>
            <person name="Kublanov I.V."/>
            <person name="Beletsky A.V."/>
            <person name="Bonch-Osmolovskaya E.A."/>
            <person name="Ravin N.V."/>
        </authorList>
    </citation>
    <scope>NUCLEOTIDE SEQUENCE [LARGE SCALE GENOMIC DNA]</scope>
    <source>
        <strain evidence="2">JCM 17771 / P3M-2</strain>
    </source>
</reference>
<evidence type="ECO:0000313" key="2">
    <source>
        <dbReference type="Proteomes" id="UP000009011"/>
    </source>
</evidence>
<evidence type="ECO:0008006" key="3">
    <source>
        <dbReference type="Google" id="ProtNLM"/>
    </source>
</evidence>